<evidence type="ECO:0000256" key="4">
    <source>
        <dbReference type="ARBA" id="ARBA00022723"/>
    </source>
</evidence>
<evidence type="ECO:0000313" key="12">
    <source>
        <dbReference type="EMBL" id="CAE7688933.1"/>
    </source>
</evidence>
<keyword evidence="13" id="KW-1185">Reference proteome</keyword>
<dbReference type="Gene3D" id="3.20.110.10">
    <property type="entry name" value="Glycoside hydrolase 38, N terminal domain"/>
    <property type="match status" value="1"/>
</dbReference>
<dbReference type="SUPFAM" id="SSF88713">
    <property type="entry name" value="Glycoside hydrolase/deacetylase"/>
    <property type="match status" value="1"/>
</dbReference>
<feature type="signal peptide" evidence="10">
    <location>
        <begin position="1"/>
        <end position="16"/>
    </location>
</feature>
<dbReference type="InterPro" id="IPR000602">
    <property type="entry name" value="Glyco_hydro_38_N"/>
</dbReference>
<keyword evidence="8" id="KW-0325">Glycoprotein</keyword>
<evidence type="ECO:0000256" key="2">
    <source>
        <dbReference type="ARBA" id="ARBA00009792"/>
    </source>
</evidence>
<feature type="domain" description="Glycoside hydrolase family 38 central" evidence="11">
    <location>
        <begin position="340"/>
        <end position="416"/>
    </location>
</feature>
<dbReference type="SMART" id="SM00872">
    <property type="entry name" value="Alpha-mann_mid"/>
    <property type="match status" value="1"/>
</dbReference>
<dbReference type="InterPro" id="IPR013780">
    <property type="entry name" value="Glyco_hydro_b"/>
</dbReference>
<evidence type="ECO:0000256" key="7">
    <source>
        <dbReference type="ARBA" id="ARBA00023157"/>
    </source>
</evidence>
<keyword evidence="4 10" id="KW-0479">Metal-binding</keyword>
<dbReference type="CDD" id="cd10810">
    <property type="entry name" value="GH38N_AMII_LAM_like"/>
    <property type="match status" value="1"/>
</dbReference>
<comment type="catalytic activity">
    <reaction evidence="1">
        <text>Hydrolysis of terminal, non-reducing alpha-D-mannose residues in alpha-D-mannosides.</text>
        <dbReference type="EC" id="3.2.1.24"/>
    </reaction>
</comment>
<dbReference type="GO" id="GO:0006013">
    <property type="term" value="P:mannose metabolic process"/>
    <property type="evidence" value="ECO:0007669"/>
    <property type="project" value="InterPro"/>
</dbReference>
<keyword evidence="7" id="KW-1015">Disulfide bond</keyword>
<comment type="cofactor">
    <cofactor evidence="10">
        <name>Zn(2+)</name>
        <dbReference type="ChEBI" id="CHEBI:29105"/>
    </cofactor>
    <text evidence="10">Binds 1 zinc ion per subunit.</text>
</comment>
<dbReference type="InterPro" id="IPR015341">
    <property type="entry name" value="Glyco_hydro_38_cen"/>
</dbReference>
<feature type="chain" id="PRO_5033114000" description="Alpha-mannosidase" evidence="10">
    <location>
        <begin position="17"/>
        <end position="976"/>
    </location>
</feature>
<keyword evidence="9 10" id="KW-0326">Glycosidase</keyword>
<dbReference type="SUPFAM" id="SSF88688">
    <property type="entry name" value="Families 57/38 glycoside transferase middle domain"/>
    <property type="match status" value="1"/>
</dbReference>
<dbReference type="PANTHER" id="PTHR11607">
    <property type="entry name" value="ALPHA-MANNOSIDASE"/>
    <property type="match status" value="1"/>
</dbReference>
<dbReference type="Gene3D" id="2.60.40.1180">
    <property type="entry name" value="Golgi alpha-mannosidase II"/>
    <property type="match status" value="1"/>
</dbReference>
<reference evidence="12" key="1">
    <citation type="submission" date="2021-02" db="EMBL/GenBank/DDBJ databases">
        <authorList>
            <person name="Dougan E. K."/>
            <person name="Rhodes N."/>
            <person name="Thang M."/>
            <person name="Chan C."/>
        </authorList>
    </citation>
    <scope>NUCLEOTIDE SEQUENCE</scope>
</reference>
<dbReference type="AlphaFoldDB" id="A0A812WR69"/>
<dbReference type="Pfam" id="PF09261">
    <property type="entry name" value="Alpha-mann_mid"/>
    <property type="match status" value="1"/>
</dbReference>
<protein>
    <recommendedName>
        <fullName evidence="3 10">Alpha-mannosidase</fullName>
        <ecNumber evidence="10">3.2.1.-</ecNumber>
    </recommendedName>
</protein>
<keyword evidence="6 10" id="KW-0862">Zinc</keyword>
<evidence type="ECO:0000256" key="3">
    <source>
        <dbReference type="ARBA" id="ARBA00012752"/>
    </source>
</evidence>
<dbReference type="Pfam" id="PF07748">
    <property type="entry name" value="Glyco_hydro_38C"/>
    <property type="match status" value="1"/>
</dbReference>
<evidence type="ECO:0000256" key="5">
    <source>
        <dbReference type="ARBA" id="ARBA00022801"/>
    </source>
</evidence>
<dbReference type="EMBL" id="CAJNIZ010044438">
    <property type="protein sequence ID" value="CAE7688933.1"/>
    <property type="molecule type" value="Genomic_DNA"/>
</dbReference>
<dbReference type="FunFam" id="1.20.1270.50:FF:000003">
    <property type="entry name" value="Alpha-mannosidase"/>
    <property type="match status" value="1"/>
</dbReference>
<dbReference type="InterPro" id="IPR027291">
    <property type="entry name" value="Glyco_hydro_38_N_sf"/>
</dbReference>
<keyword evidence="5 10" id="KW-0378">Hydrolase</keyword>
<name>A0A812WR69_SYMPI</name>
<dbReference type="GO" id="GO:0046872">
    <property type="term" value="F:metal ion binding"/>
    <property type="evidence" value="ECO:0007669"/>
    <property type="project" value="UniProtKB-KW"/>
</dbReference>
<proteinExistence type="inferred from homology"/>
<dbReference type="FunFam" id="2.70.98.30:FF:000003">
    <property type="entry name" value="Alpha-mannosidase"/>
    <property type="match status" value="1"/>
</dbReference>
<dbReference type="GO" id="GO:0004559">
    <property type="term" value="F:alpha-mannosidase activity"/>
    <property type="evidence" value="ECO:0007669"/>
    <property type="project" value="UniProtKB-EC"/>
</dbReference>
<dbReference type="InterPro" id="IPR011013">
    <property type="entry name" value="Gal_mutarotase_sf_dom"/>
</dbReference>
<keyword evidence="10" id="KW-0732">Signal</keyword>
<dbReference type="OrthoDB" id="441398at2759"/>
<evidence type="ECO:0000259" key="11">
    <source>
        <dbReference type="SMART" id="SM00872"/>
    </source>
</evidence>
<dbReference type="Gene3D" id="2.60.40.1360">
    <property type="match status" value="1"/>
</dbReference>
<dbReference type="FunFam" id="3.20.110.10:FF:000001">
    <property type="entry name" value="Alpha-mannosidase"/>
    <property type="match status" value="1"/>
</dbReference>
<evidence type="ECO:0000256" key="10">
    <source>
        <dbReference type="RuleBase" id="RU361199"/>
    </source>
</evidence>
<evidence type="ECO:0000256" key="9">
    <source>
        <dbReference type="ARBA" id="ARBA00023295"/>
    </source>
</evidence>
<evidence type="ECO:0000256" key="6">
    <source>
        <dbReference type="ARBA" id="ARBA00022833"/>
    </source>
</evidence>
<dbReference type="FunFam" id="1.20.1270.50:FF:000002">
    <property type="entry name" value="Alpha-mannosidase"/>
    <property type="match status" value="1"/>
</dbReference>
<evidence type="ECO:0000256" key="8">
    <source>
        <dbReference type="ARBA" id="ARBA00023180"/>
    </source>
</evidence>
<dbReference type="Gene3D" id="1.20.1270.50">
    <property type="entry name" value="Glycoside hydrolase family 38, central domain"/>
    <property type="match status" value="2"/>
</dbReference>
<dbReference type="Gene3D" id="2.70.98.30">
    <property type="entry name" value="Golgi alpha-mannosidase II, domain 4"/>
    <property type="match status" value="1"/>
</dbReference>
<dbReference type="InterPro" id="IPR011330">
    <property type="entry name" value="Glyco_hydro/deAcase_b/a-brl"/>
</dbReference>
<dbReference type="SUPFAM" id="SSF74650">
    <property type="entry name" value="Galactose mutarotase-like"/>
    <property type="match status" value="1"/>
</dbReference>
<dbReference type="GO" id="GO:0030246">
    <property type="term" value="F:carbohydrate binding"/>
    <property type="evidence" value="ECO:0007669"/>
    <property type="project" value="InterPro"/>
</dbReference>
<organism evidence="12 13">
    <name type="scientific">Symbiodinium pilosum</name>
    <name type="common">Dinoflagellate</name>
    <dbReference type="NCBI Taxonomy" id="2952"/>
    <lineage>
        <taxon>Eukaryota</taxon>
        <taxon>Sar</taxon>
        <taxon>Alveolata</taxon>
        <taxon>Dinophyceae</taxon>
        <taxon>Suessiales</taxon>
        <taxon>Symbiodiniaceae</taxon>
        <taxon>Symbiodinium</taxon>
    </lineage>
</organism>
<comment type="similarity">
    <text evidence="2 10">Belongs to the glycosyl hydrolase 38 family.</text>
</comment>
<evidence type="ECO:0000313" key="13">
    <source>
        <dbReference type="Proteomes" id="UP000649617"/>
    </source>
</evidence>
<dbReference type="InterPro" id="IPR028995">
    <property type="entry name" value="Glyco_hydro_57/38_cen_sf"/>
</dbReference>
<gene>
    <name evidence="12" type="ORF">SPIL2461_LOCUS19282</name>
</gene>
<dbReference type="InterPro" id="IPR037094">
    <property type="entry name" value="Glyco_hydro_38_cen_sf"/>
</dbReference>
<dbReference type="Proteomes" id="UP000649617">
    <property type="component" value="Unassembled WGS sequence"/>
</dbReference>
<dbReference type="EC" id="3.2.1.-" evidence="10"/>
<accession>A0A812WR69</accession>
<dbReference type="PANTHER" id="PTHR11607:SF3">
    <property type="entry name" value="LYSOSOMAL ALPHA-MANNOSIDASE"/>
    <property type="match status" value="1"/>
</dbReference>
<comment type="caution">
    <text evidence="12">The sequence shown here is derived from an EMBL/GenBank/DDBJ whole genome shotgun (WGS) entry which is preliminary data.</text>
</comment>
<dbReference type="InterPro" id="IPR011682">
    <property type="entry name" value="Glyco_hydro_38_C"/>
</dbReference>
<sequence length="976" mass="108856">MTRALALCAYLLAVQAEPSIEVHIVAHTHDDVGWLKTVDEYYTGQNNSIQHAYVHMILDTVVRCLEQNPNRTFTYVELAFFVRWWRQQDDSTKALVKRLVSSGQLEFSNGGWCMHDEAAPHYLDMIDQTTLGHKFLMEEFGIAPRTGWQLDPFGHSATQAALLSAEVGFQGLFFGRIDYQDLALRKDKKEAEFIWRASPSLGSDAQVFSGLTGEYGGNYGPPSGFDWDAFSSDETIQDDPQLEDYNVKSRVDDFVKVAMVEASQTRGRHIMMTMGSDFQYEDAFTWFYNLDKLIQHVNADGRVHVFYSTPGRYVDAKKSEQVTWPLKEDDFFPYADGPHQFWTGYFTSRPALKRYIRDTSALFQVAKQISAIAGNPTSSEQQGLEKLAEAMGVAQHHDAVSGTAKQHVTFDYAERLAKGRAAAVTGISAALGRLTDARSSSEFSYCDLRNVSVCAPTEAVGKTNKRACFALWNGLGHEREELIELPVSTDKVEVVNGMSNQAVEIQLVESLQSLTNYGAQAGGAAHTLLALVKLPAVGHASYCLQTAGAPAPKAQLANISQGDCQAIENENLKLWFCAGMLANITDKLSKVSARAEQSWMWYNASLGNAESSQASGAYIFRPNRSQAFPVFTGLPFMRLFRGPLADEVHQEVGSWISQRIRLARGSRHVEITHTVREIPVDDGWGKEIVSRISTDLKNSGVCYTDSNGREMLQRKRDYRPTWKLNQTEEVAGNYYPVTTSLFIRDETAQLTVLTDVSEAGTGCVRDGEIELMVHRRLLKDDARGVGEPLNETQYVTPYLGSDQGRHYGPGLVVRGQHWLHFGAPATAARNWRPLMDRLYLPVQPFFGQGSPSRSFSAMQGALPPNLEVLTLAQWDDEHILLRIGHQFGLGEDSELSKPTSVNIKSLLVGATVISIEERGLAATITRAEVEQRRIAWHVEQSPVHPTPLQSDDFTFGPLQIRTFFVKIKRTDMAMFI</sequence>
<dbReference type="InterPro" id="IPR050843">
    <property type="entry name" value="Glycosyl_Hydrlase_38"/>
</dbReference>
<dbReference type="Pfam" id="PF01074">
    <property type="entry name" value="Glyco_hydro_38N"/>
    <property type="match status" value="1"/>
</dbReference>
<evidence type="ECO:0000256" key="1">
    <source>
        <dbReference type="ARBA" id="ARBA00000365"/>
    </source>
</evidence>